<reference evidence="1 2" key="1">
    <citation type="submission" date="2019-08" db="EMBL/GenBank/DDBJ databases">
        <title>Amphibian skin-associated Pigmentiphaga: genome sequence and occurrence across geography and hosts.</title>
        <authorList>
            <person name="Bletz M.C."/>
            <person name="Bunk B."/>
            <person name="Sproeer C."/>
            <person name="Biwer P."/>
            <person name="Reiter S."/>
            <person name="Rabemananjara F.C.E."/>
            <person name="Schulz S."/>
            <person name="Overmann J."/>
            <person name="Vences M."/>
        </authorList>
    </citation>
    <scope>NUCLEOTIDE SEQUENCE [LARGE SCALE GENOMIC DNA]</scope>
    <source>
        <strain evidence="1 2">Mada1488</strain>
    </source>
</reference>
<dbReference type="AlphaFoldDB" id="A0A5C0B632"/>
<keyword evidence="2" id="KW-1185">Reference proteome</keyword>
<dbReference type="EMBL" id="CP043046">
    <property type="protein sequence ID" value="QEI08331.1"/>
    <property type="molecule type" value="Genomic_DNA"/>
</dbReference>
<dbReference type="KEGG" id="pacr:FXN63_22700"/>
<accession>A0A5C0B632</accession>
<gene>
    <name evidence="1" type="ORF">FXN63_22700</name>
</gene>
<organism evidence="1 2">
    <name type="scientific">Pigmentiphaga aceris</name>
    <dbReference type="NCBI Taxonomy" id="1940612"/>
    <lineage>
        <taxon>Bacteria</taxon>
        <taxon>Pseudomonadati</taxon>
        <taxon>Pseudomonadota</taxon>
        <taxon>Betaproteobacteria</taxon>
        <taxon>Burkholderiales</taxon>
        <taxon>Alcaligenaceae</taxon>
        <taxon>Pigmentiphaga</taxon>
    </lineage>
</organism>
<protein>
    <submittedName>
        <fullName evidence="1">Uncharacterized protein</fullName>
    </submittedName>
</protein>
<name>A0A5C0B632_9BURK</name>
<evidence type="ECO:0000313" key="2">
    <source>
        <dbReference type="Proteomes" id="UP000325161"/>
    </source>
</evidence>
<dbReference type="Proteomes" id="UP000325161">
    <property type="component" value="Chromosome"/>
</dbReference>
<dbReference type="RefSeq" id="WP_148817802.1">
    <property type="nucleotide sequence ID" value="NZ_CP043046.1"/>
</dbReference>
<sequence length="251" mass="27450">MVLLGCKDSAAQKVQADVTIYLSGEIWARGGAVKVNPLPVSQARWREVLAADNVVIAPPGDLKPIAPDGKRMTVVVDKQYADVQFLYPEGRGNFTFRFKPHPDEKIPAAERSVRILTIGGVDSNTNLGEEMKVGFKGMPTAGIQVFHIIAPDTNERSARVLAGVADPINGMAMTCAMRSATSVCTHDAQTWQTMVVQWEKEKIELDQEYRRMAALERCYDGAGLQRGKGTCEPTVDSQGETTYTFRLTTGS</sequence>
<dbReference type="OrthoDB" id="8455040at2"/>
<evidence type="ECO:0000313" key="1">
    <source>
        <dbReference type="EMBL" id="QEI08331.1"/>
    </source>
</evidence>
<proteinExistence type="predicted"/>